<dbReference type="Gene3D" id="1.10.3720.10">
    <property type="entry name" value="MetI-like"/>
    <property type="match status" value="1"/>
</dbReference>
<evidence type="ECO:0000313" key="6">
    <source>
        <dbReference type="EMBL" id="KJV10286.1"/>
    </source>
</evidence>
<comment type="caution">
    <text evidence="6">The sequence shown here is derived from an EMBL/GenBank/DDBJ whole genome shotgun (WGS) entry which is preliminary data.</text>
</comment>
<evidence type="ECO:0000256" key="3">
    <source>
        <dbReference type="ARBA" id="ARBA00022989"/>
    </source>
</evidence>
<dbReference type="SUPFAM" id="SSF161098">
    <property type="entry name" value="MetI-like"/>
    <property type="match status" value="1"/>
</dbReference>
<dbReference type="AlphaFoldDB" id="A0A0F3IUA1"/>
<dbReference type="RefSeq" id="WP_045775038.1">
    <property type="nucleotide sequence ID" value="NZ_LAJY01000118.1"/>
</dbReference>
<protein>
    <recommendedName>
        <fullName evidence="8">Thiamine/thiamine pyrophosphate ABC transporter permease ThiP</fullName>
    </recommendedName>
</protein>
<evidence type="ECO:0000256" key="1">
    <source>
        <dbReference type="ARBA" id="ARBA00004141"/>
    </source>
</evidence>
<dbReference type="GO" id="GO:0016020">
    <property type="term" value="C:membrane"/>
    <property type="evidence" value="ECO:0007669"/>
    <property type="project" value="UniProtKB-SubCell"/>
</dbReference>
<accession>A0A0F3IUA1</accession>
<dbReference type="Proteomes" id="UP000033774">
    <property type="component" value="Unassembled WGS sequence"/>
</dbReference>
<dbReference type="EMBL" id="LAJY01000118">
    <property type="protein sequence ID" value="KJV10286.1"/>
    <property type="molecule type" value="Genomic_DNA"/>
</dbReference>
<keyword evidence="7" id="KW-1185">Reference proteome</keyword>
<organism evidence="6 7">
    <name type="scientific">Elstera litoralis</name>
    <dbReference type="NCBI Taxonomy" id="552518"/>
    <lineage>
        <taxon>Bacteria</taxon>
        <taxon>Pseudomonadati</taxon>
        <taxon>Pseudomonadota</taxon>
        <taxon>Alphaproteobacteria</taxon>
        <taxon>Rhodospirillales</taxon>
        <taxon>Rhodospirillaceae</taxon>
        <taxon>Elstera</taxon>
    </lineage>
</organism>
<reference evidence="6 7" key="1">
    <citation type="submission" date="2015-03" db="EMBL/GenBank/DDBJ databases">
        <title>Draft genome sequence of Elstera litoralis.</title>
        <authorList>
            <person name="Rahalkar M.C."/>
            <person name="Dhakephalkar P.K."/>
            <person name="Pore S.D."/>
            <person name="Arora P."/>
            <person name="Kapse N.G."/>
            <person name="Pandit P.S."/>
        </authorList>
    </citation>
    <scope>NUCLEOTIDE SEQUENCE [LARGE SCALE GENOMIC DNA]</scope>
    <source>
        <strain evidence="6 7">Dia-1</strain>
    </source>
</reference>
<feature type="transmembrane region" description="Helical" evidence="5">
    <location>
        <begin position="54"/>
        <end position="71"/>
    </location>
</feature>
<evidence type="ECO:0000313" key="7">
    <source>
        <dbReference type="Proteomes" id="UP000033774"/>
    </source>
</evidence>
<dbReference type="InterPro" id="IPR035906">
    <property type="entry name" value="MetI-like_sf"/>
</dbReference>
<feature type="non-terminal residue" evidence="6">
    <location>
        <position position="1"/>
    </location>
</feature>
<comment type="subcellular location">
    <subcellularLocation>
        <location evidence="1">Membrane</location>
        <topology evidence="1">Multi-pass membrane protein</topology>
    </subcellularLocation>
</comment>
<evidence type="ECO:0000256" key="4">
    <source>
        <dbReference type="ARBA" id="ARBA00023136"/>
    </source>
</evidence>
<evidence type="ECO:0000256" key="5">
    <source>
        <dbReference type="SAM" id="Phobius"/>
    </source>
</evidence>
<evidence type="ECO:0008006" key="8">
    <source>
        <dbReference type="Google" id="ProtNLM"/>
    </source>
</evidence>
<gene>
    <name evidence="6" type="ORF">VZ95_05930</name>
</gene>
<name>A0A0F3IUA1_9PROT</name>
<keyword evidence="3 5" id="KW-1133">Transmembrane helix</keyword>
<keyword evidence="4 5" id="KW-0472">Membrane</keyword>
<sequence length="81" mass="8502">FPTLRRPLATAAALTAALSLGDLGAVALFGANDTAALPALLFSRMGSYRFDEAAVIALFFLLVGLGVFFGIDKGLTRDRRA</sequence>
<evidence type="ECO:0000256" key="2">
    <source>
        <dbReference type="ARBA" id="ARBA00022692"/>
    </source>
</evidence>
<proteinExistence type="predicted"/>
<keyword evidence="2 5" id="KW-0812">Transmembrane</keyword>